<evidence type="ECO:0000256" key="3">
    <source>
        <dbReference type="ARBA" id="ARBA00023163"/>
    </source>
</evidence>
<reference evidence="6" key="1">
    <citation type="submission" date="2024-07" db="EMBL/GenBank/DDBJ databases">
        <title>Halotolerant mesophilic bacterium Ornithinibacillus sp. 4-3, sp. nov., isolated from soil.</title>
        <authorList>
            <person name="Sidarenka A.V."/>
            <person name="Guliayeva D.E."/>
            <person name="Leanovich S.I."/>
            <person name="Hileuskaya K.S."/>
            <person name="Akhremchuk A.E."/>
            <person name="Sikolenko M.A."/>
            <person name="Valentovich L.N."/>
        </authorList>
    </citation>
    <scope>NUCLEOTIDE SEQUENCE</scope>
    <source>
        <strain evidence="6">4-3</strain>
    </source>
</reference>
<keyword evidence="4" id="KW-0175">Coiled coil</keyword>
<feature type="domain" description="HTH gntR-type" evidence="5">
    <location>
        <begin position="10"/>
        <end position="77"/>
    </location>
</feature>
<dbReference type="SUPFAM" id="SSF46785">
    <property type="entry name" value="Winged helix' DNA-binding domain"/>
    <property type="match status" value="1"/>
</dbReference>
<dbReference type="AlphaFoldDB" id="A0AB39HN41"/>
<accession>A0AB39HN41</accession>
<dbReference type="InterPro" id="IPR036390">
    <property type="entry name" value="WH_DNA-bd_sf"/>
</dbReference>
<dbReference type="SMART" id="SM00345">
    <property type="entry name" value="HTH_GNTR"/>
    <property type="match status" value="1"/>
</dbReference>
<proteinExistence type="predicted"/>
<keyword evidence="2" id="KW-0238">DNA-binding</keyword>
<dbReference type="EMBL" id="CP162599">
    <property type="protein sequence ID" value="XDK31823.1"/>
    <property type="molecule type" value="Genomic_DNA"/>
</dbReference>
<dbReference type="PANTHER" id="PTHR43537">
    <property type="entry name" value="TRANSCRIPTIONAL REGULATOR, GNTR FAMILY"/>
    <property type="match status" value="1"/>
</dbReference>
<dbReference type="SMART" id="SM00895">
    <property type="entry name" value="FCD"/>
    <property type="match status" value="1"/>
</dbReference>
<dbReference type="PROSITE" id="PS50949">
    <property type="entry name" value="HTH_GNTR"/>
    <property type="match status" value="1"/>
</dbReference>
<dbReference type="GO" id="GO:0003700">
    <property type="term" value="F:DNA-binding transcription factor activity"/>
    <property type="evidence" value="ECO:0007669"/>
    <property type="project" value="InterPro"/>
</dbReference>
<evidence type="ECO:0000259" key="5">
    <source>
        <dbReference type="PROSITE" id="PS50949"/>
    </source>
</evidence>
<evidence type="ECO:0000313" key="6">
    <source>
        <dbReference type="EMBL" id="XDK31823.1"/>
    </source>
</evidence>
<dbReference type="Gene3D" id="1.20.120.530">
    <property type="entry name" value="GntR ligand-binding domain-like"/>
    <property type="match status" value="1"/>
</dbReference>
<dbReference type="Pfam" id="PF07729">
    <property type="entry name" value="FCD"/>
    <property type="match status" value="1"/>
</dbReference>
<protein>
    <submittedName>
        <fullName evidence="6">GntR family transcriptional regulator</fullName>
    </submittedName>
</protein>
<evidence type="ECO:0000256" key="1">
    <source>
        <dbReference type="ARBA" id="ARBA00023015"/>
    </source>
</evidence>
<dbReference type="InterPro" id="IPR000524">
    <property type="entry name" value="Tscrpt_reg_HTH_GntR"/>
</dbReference>
<name>A0AB39HN41_9BACI</name>
<evidence type="ECO:0000256" key="4">
    <source>
        <dbReference type="SAM" id="Coils"/>
    </source>
</evidence>
<feature type="coiled-coil region" evidence="4">
    <location>
        <begin position="172"/>
        <end position="207"/>
    </location>
</feature>
<gene>
    <name evidence="6" type="ORF">AB4Y30_12400</name>
</gene>
<dbReference type="SUPFAM" id="SSF48008">
    <property type="entry name" value="GntR ligand-binding domain-like"/>
    <property type="match status" value="1"/>
</dbReference>
<evidence type="ECO:0000256" key="2">
    <source>
        <dbReference type="ARBA" id="ARBA00023125"/>
    </source>
</evidence>
<dbReference type="InterPro" id="IPR036388">
    <property type="entry name" value="WH-like_DNA-bd_sf"/>
</dbReference>
<dbReference type="InterPro" id="IPR011711">
    <property type="entry name" value="GntR_C"/>
</dbReference>
<dbReference type="Pfam" id="PF00392">
    <property type="entry name" value="GntR"/>
    <property type="match status" value="1"/>
</dbReference>
<dbReference type="GO" id="GO:0003677">
    <property type="term" value="F:DNA binding"/>
    <property type="evidence" value="ECO:0007669"/>
    <property type="project" value="UniProtKB-KW"/>
</dbReference>
<dbReference type="CDD" id="cd07377">
    <property type="entry name" value="WHTH_GntR"/>
    <property type="match status" value="1"/>
</dbReference>
<organism evidence="6">
    <name type="scientific">Ornithinibacillus sp. 4-3</name>
    <dbReference type="NCBI Taxonomy" id="3231488"/>
    <lineage>
        <taxon>Bacteria</taxon>
        <taxon>Bacillati</taxon>
        <taxon>Bacillota</taxon>
        <taxon>Bacilli</taxon>
        <taxon>Bacillales</taxon>
        <taxon>Bacillaceae</taxon>
        <taxon>Ornithinibacillus</taxon>
    </lineage>
</organism>
<keyword evidence="1" id="KW-0805">Transcription regulation</keyword>
<dbReference type="RefSeq" id="WP_368652547.1">
    <property type="nucleotide sequence ID" value="NZ_CP162599.1"/>
</dbReference>
<dbReference type="PANTHER" id="PTHR43537:SF45">
    <property type="entry name" value="GNTR FAMILY REGULATORY PROTEIN"/>
    <property type="match status" value="1"/>
</dbReference>
<sequence>MSKNQIIDNNSLSHIIAEKITEQIITGTLQPGEKIVETVYAEEFGTSRAPVREALYLLTIEGLVERIPRKGAVVKGYSEAEIRNLLEIRMLLESLAMKRIAENGVETELLQVMIDLLQEMKRNKEDIEAYALLNQKFHNCIISMGESEIIKNMYARLGRPLLSLQRISFLGERNIDKSVQEHQEIVKKLEENEIAAATEILVRHNEESMKRIEVHLKDNLVTSG</sequence>
<dbReference type="InterPro" id="IPR008920">
    <property type="entry name" value="TF_FadR/GntR_C"/>
</dbReference>
<dbReference type="Gene3D" id="1.10.10.10">
    <property type="entry name" value="Winged helix-like DNA-binding domain superfamily/Winged helix DNA-binding domain"/>
    <property type="match status" value="1"/>
</dbReference>
<keyword evidence="3" id="KW-0804">Transcription</keyword>